<evidence type="ECO:0000313" key="3">
    <source>
        <dbReference type="EMBL" id="TMP58706.1"/>
    </source>
</evidence>
<feature type="region of interest" description="Disordered" evidence="1">
    <location>
        <begin position="1"/>
        <end position="24"/>
    </location>
</feature>
<dbReference type="EMBL" id="PNCK01000032">
    <property type="protein sequence ID" value="TMP43180.1"/>
    <property type="molecule type" value="Genomic_DNA"/>
</dbReference>
<proteinExistence type="predicted"/>
<gene>
    <name evidence="3" type="ORF">CWB96_11550</name>
    <name evidence="2" type="ORF">CWB97_09885</name>
</gene>
<sequence length="228" mass="26066">MDWFRSFHHNGSAPAQNPDPGQNHRHIYFNATGHILFSTHHDPTQPLPTSVVQTFSQVISLFSAMMKTLSTTKHPVTNTPYSLFNYHALSTLIDKTGYFVKTSDLALTIDAKNLHHTNHQKLFHQLLGLHIPHQELSFAPAMFNSLTNENLRMVEAGNRADFKSAYMVFICECIAGVPLISIQLFSLDSTQPIFNPKTQPNWLKRLFRKNHVYIIKESYLYLMRGLVS</sequence>
<keyword evidence="4" id="KW-1185">Reference proteome</keyword>
<reference evidence="3" key="3">
    <citation type="submission" date="2019-09" db="EMBL/GenBank/DDBJ databases">
        <title>Co-occurence of chitin degradation, pigmentation and bioactivity in marine Pseudoalteromonas.</title>
        <authorList>
            <person name="Sonnenschein E.C."/>
            <person name="Bech P.K."/>
        </authorList>
    </citation>
    <scope>NUCLEOTIDE SEQUENCE</scope>
    <source>
        <strain evidence="3">S2231</strain>
    </source>
</reference>
<dbReference type="RefSeq" id="WP_138596875.1">
    <property type="nucleotide sequence ID" value="NZ_PNCK01000032.1"/>
</dbReference>
<dbReference type="OrthoDB" id="9866926at2"/>
<dbReference type="Proteomes" id="UP000305730">
    <property type="component" value="Unassembled WGS sequence"/>
</dbReference>
<evidence type="ECO:0000313" key="5">
    <source>
        <dbReference type="Proteomes" id="UP000307706"/>
    </source>
</evidence>
<reference evidence="4 5" key="2">
    <citation type="submission" date="2019-06" db="EMBL/GenBank/DDBJ databases">
        <title>Co-occurence of chitin degradation, pigmentation and bioactivity in marine Pseudoalteromonas.</title>
        <authorList>
            <person name="Sonnenschein E.C."/>
            <person name="Bech P.K."/>
        </authorList>
    </citation>
    <scope>NUCLEOTIDE SEQUENCE [LARGE SCALE GENOMIC DNA]</scope>
    <source>
        <strain evidence="5">S2231</strain>
        <strain evidence="2 4">S2233</strain>
    </source>
</reference>
<protein>
    <submittedName>
        <fullName evidence="3">Uncharacterized protein</fullName>
    </submittedName>
</protein>
<dbReference type="Proteomes" id="UP000307706">
    <property type="component" value="Unassembled WGS sequence"/>
</dbReference>
<evidence type="ECO:0000313" key="4">
    <source>
        <dbReference type="Proteomes" id="UP000305730"/>
    </source>
</evidence>
<organism evidence="3 5">
    <name type="scientific">Pseudoalteromonas citrea</name>
    <dbReference type="NCBI Taxonomy" id="43655"/>
    <lineage>
        <taxon>Bacteria</taxon>
        <taxon>Pseudomonadati</taxon>
        <taxon>Pseudomonadota</taxon>
        <taxon>Gammaproteobacteria</taxon>
        <taxon>Alteromonadales</taxon>
        <taxon>Pseudoalteromonadaceae</taxon>
        <taxon>Pseudoalteromonas</taxon>
    </lineage>
</organism>
<evidence type="ECO:0000256" key="1">
    <source>
        <dbReference type="SAM" id="MobiDB-lite"/>
    </source>
</evidence>
<comment type="caution">
    <text evidence="3">The sequence shown here is derived from an EMBL/GenBank/DDBJ whole genome shotgun (WGS) entry which is preliminary data.</text>
</comment>
<accession>A0A5S3XQ49</accession>
<dbReference type="EMBL" id="PNCL01000053">
    <property type="protein sequence ID" value="TMP58706.1"/>
    <property type="molecule type" value="Genomic_DNA"/>
</dbReference>
<dbReference type="AlphaFoldDB" id="A0A5S3XQ49"/>
<evidence type="ECO:0000313" key="2">
    <source>
        <dbReference type="EMBL" id="TMP43180.1"/>
    </source>
</evidence>
<reference evidence="4 5" key="1">
    <citation type="submission" date="2017-12" db="EMBL/GenBank/DDBJ databases">
        <authorList>
            <person name="Paulsen S."/>
            <person name="Gram L.K."/>
        </authorList>
    </citation>
    <scope>NUCLEOTIDE SEQUENCE [LARGE SCALE GENOMIC DNA]</scope>
    <source>
        <strain evidence="3 5">S2231</strain>
        <strain evidence="2 4">S2233</strain>
    </source>
</reference>
<name>A0A5S3XQ49_9GAMM</name>